<protein>
    <submittedName>
        <fullName evidence="5">AraC family transcriptional regulator</fullName>
    </submittedName>
</protein>
<dbReference type="RefSeq" id="WP_241412780.1">
    <property type="nucleotide sequence ID" value="NZ_JAKZGO010000009.1"/>
</dbReference>
<dbReference type="PANTHER" id="PTHR43280:SF30">
    <property type="entry name" value="MMSAB OPERON REGULATORY PROTEIN"/>
    <property type="match status" value="1"/>
</dbReference>
<feature type="domain" description="HTH araC/xylS-type" evidence="4">
    <location>
        <begin position="208"/>
        <end position="306"/>
    </location>
</feature>
<keyword evidence="1" id="KW-0805">Transcription regulation</keyword>
<dbReference type="InterPro" id="IPR018062">
    <property type="entry name" value="HTH_AraC-typ_CS"/>
</dbReference>
<organism evidence="5 6">
    <name type="scientific">Belliella alkalica</name>
    <dbReference type="NCBI Taxonomy" id="1730871"/>
    <lineage>
        <taxon>Bacteria</taxon>
        <taxon>Pseudomonadati</taxon>
        <taxon>Bacteroidota</taxon>
        <taxon>Cytophagia</taxon>
        <taxon>Cytophagales</taxon>
        <taxon>Cyclobacteriaceae</taxon>
        <taxon>Belliella</taxon>
    </lineage>
</organism>
<dbReference type="InterPro" id="IPR037923">
    <property type="entry name" value="HTH-like"/>
</dbReference>
<dbReference type="PROSITE" id="PS00041">
    <property type="entry name" value="HTH_ARAC_FAMILY_1"/>
    <property type="match status" value="1"/>
</dbReference>
<dbReference type="PROSITE" id="PS01124">
    <property type="entry name" value="HTH_ARAC_FAMILY_2"/>
    <property type="match status" value="1"/>
</dbReference>
<keyword evidence="3" id="KW-0804">Transcription</keyword>
<keyword evidence="6" id="KW-1185">Reference proteome</keyword>
<reference evidence="5" key="1">
    <citation type="submission" date="2022-03" db="EMBL/GenBank/DDBJ databases">
        <title>De novo assembled genomes of Belliella spp. (Cyclobacteriaceae) strains.</title>
        <authorList>
            <person name="Szabo A."/>
            <person name="Korponai K."/>
            <person name="Felfoldi T."/>
        </authorList>
    </citation>
    <scope>NUCLEOTIDE SEQUENCE</scope>
    <source>
        <strain evidence="5">DSM 111903</strain>
    </source>
</reference>
<evidence type="ECO:0000256" key="3">
    <source>
        <dbReference type="ARBA" id="ARBA00023163"/>
    </source>
</evidence>
<dbReference type="InterPro" id="IPR018060">
    <property type="entry name" value="HTH_AraC"/>
</dbReference>
<dbReference type="Gene3D" id="1.10.10.60">
    <property type="entry name" value="Homeodomain-like"/>
    <property type="match status" value="2"/>
</dbReference>
<dbReference type="InterPro" id="IPR003313">
    <property type="entry name" value="AraC-bd"/>
</dbReference>
<gene>
    <name evidence="5" type="ORF">MM213_12775</name>
</gene>
<proteinExistence type="predicted"/>
<comment type="caution">
    <text evidence="5">The sequence shown here is derived from an EMBL/GenBank/DDBJ whole genome shotgun (WGS) entry which is preliminary data.</text>
</comment>
<dbReference type="CDD" id="cd06986">
    <property type="entry name" value="cupin_MmsR-like_N"/>
    <property type="match status" value="1"/>
</dbReference>
<dbReference type="Gene3D" id="2.60.120.280">
    <property type="entry name" value="Regulatory protein AraC"/>
    <property type="match status" value="1"/>
</dbReference>
<dbReference type="Proteomes" id="UP001165430">
    <property type="component" value="Unassembled WGS sequence"/>
</dbReference>
<name>A0ABS9VD40_9BACT</name>
<dbReference type="InterPro" id="IPR009057">
    <property type="entry name" value="Homeodomain-like_sf"/>
</dbReference>
<evidence type="ECO:0000313" key="5">
    <source>
        <dbReference type="EMBL" id="MCH7414365.1"/>
    </source>
</evidence>
<dbReference type="Pfam" id="PF12833">
    <property type="entry name" value="HTH_18"/>
    <property type="match status" value="1"/>
</dbReference>
<dbReference type="EMBL" id="JAKZGO010000009">
    <property type="protein sequence ID" value="MCH7414365.1"/>
    <property type="molecule type" value="Genomic_DNA"/>
</dbReference>
<evidence type="ECO:0000256" key="2">
    <source>
        <dbReference type="ARBA" id="ARBA00023125"/>
    </source>
</evidence>
<evidence type="ECO:0000259" key="4">
    <source>
        <dbReference type="PROSITE" id="PS01124"/>
    </source>
</evidence>
<keyword evidence="2" id="KW-0238">DNA-binding</keyword>
<dbReference type="SUPFAM" id="SSF46689">
    <property type="entry name" value="Homeodomain-like"/>
    <property type="match status" value="1"/>
</dbReference>
<evidence type="ECO:0000313" key="6">
    <source>
        <dbReference type="Proteomes" id="UP001165430"/>
    </source>
</evidence>
<dbReference type="PANTHER" id="PTHR43280">
    <property type="entry name" value="ARAC-FAMILY TRANSCRIPTIONAL REGULATOR"/>
    <property type="match status" value="1"/>
</dbReference>
<dbReference type="SUPFAM" id="SSF51215">
    <property type="entry name" value="Regulatory protein AraC"/>
    <property type="match status" value="1"/>
</dbReference>
<sequence>METNFKFPVKSQESETPVLKNGFKGEKINIIPRKTLHNYFKGSRNRNLYLTDIGYFPLASNHQRQRDKGCGEYILIYCVEGKGIISLNNISNEIIPNSFFVIPKNVPHSYYSNPKDPWSIYWVHFNGNYGSEIFRKFNKLNNFRPVKIPFEQSRINEFNEIIDLLSYGYNDEIFEYSSLLLHKFLGSFIFYTITSEKKMNTKNDDLVKEIINFLKENINNTLTIDMITNRFNKSTTSIFNIFKAKTGYSIIHYTNLLKIQHACELLNLTEMSIKEISYSLNFQDPLYFSRLFKKYMSISPKEYKKNR</sequence>
<accession>A0ABS9VD40</accession>
<dbReference type="SMART" id="SM00342">
    <property type="entry name" value="HTH_ARAC"/>
    <property type="match status" value="1"/>
</dbReference>
<dbReference type="Pfam" id="PF02311">
    <property type="entry name" value="AraC_binding"/>
    <property type="match status" value="1"/>
</dbReference>
<evidence type="ECO:0000256" key="1">
    <source>
        <dbReference type="ARBA" id="ARBA00023015"/>
    </source>
</evidence>